<name>A0A8T0PSR8_PANVG</name>
<dbReference type="Proteomes" id="UP000823388">
    <property type="component" value="Chromosome 8K"/>
</dbReference>
<dbReference type="AlphaFoldDB" id="A0A8T0PSR8"/>
<evidence type="ECO:0000256" key="1">
    <source>
        <dbReference type="SAM" id="MobiDB-lite"/>
    </source>
</evidence>
<keyword evidence="3" id="KW-1185">Reference proteome</keyword>
<reference evidence="2 3" key="1">
    <citation type="submission" date="2020-05" db="EMBL/GenBank/DDBJ databases">
        <title>WGS assembly of Panicum virgatum.</title>
        <authorList>
            <person name="Lovell J.T."/>
            <person name="Jenkins J."/>
            <person name="Shu S."/>
            <person name="Juenger T.E."/>
            <person name="Schmutz J."/>
        </authorList>
    </citation>
    <scope>NUCLEOTIDE SEQUENCE [LARGE SCALE GENOMIC DNA]</scope>
    <source>
        <strain evidence="3">cv. AP13</strain>
    </source>
</reference>
<sequence length="183" mass="19338">MRPLSCPSSSSHAPPSPACPSATRRRAQRKKLGLPIGSLAGDSAEGKVRLPPPGPLLPCIRAPIGSGSGSSPPRFPPFPLPPRRGIWVRVLFLRRFSPDCARPSSRFSPPAHARDSVGGSVFRPPGGFRIPSVGVFGPPKFEILACGGLSLGSLDPRRLCSYLAAVATEVRRECCVAIVLPVF</sequence>
<evidence type="ECO:0000313" key="2">
    <source>
        <dbReference type="EMBL" id="KAG2561104.1"/>
    </source>
</evidence>
<organism evidence="2 3">
    <name type="scientific">Panicum virgatum</name>
    <name type="common">Blackwell switchgrass</name>
    <dbReference type="NCBI Taxonomy" id="38727"/>
    <lineage>
        <taxon>Eukaryota</taxon>
        <taxon>Viridiplantae</taxon>
        <taxon>Streptophyta</taxon>
        <taxon>Embryophyta</taxon>
        <taxon>Tracheophyta</taxon>
        <taxon>Spermatophyta</taxon>
        <taxon>Magnoliopsida</taxon>
        <taxon>Liliopsida</taxon>
        <taxon>Poales</taxon>
        <taxon>Poaceae</taxon>
        <taxon>PACMAD clade</taxon>
        <taxon>Panicoideae</taxon>
        <taxon>Panicodae</taxon>
        <taxon>Paniceae</taxon>
        <taxon>Panicinae</taxon>
        <taxon>Panicum</taxon>
        <taxon>Panicum sect. Hiantes</taxon>
    </lineage>
</organism>
<feature type="region of interest" description="Disordered" evidence="1">
    <location>
        <begin position="1"/>
        <end position="48"/>
    </location>
</feature>
<feature type="compositionally biased region" description="Low complexity" evidence="1">
    <location>
        <begin position="1"/>
        <end position="13"/>
    </location>
</feature>
<gene>
    <name evidence="2" type="ORF">PVAP13_8KG139300</name>
</gene>
<proteinExistence type="predicted"/>
<protein>
    <submittedName>
        <fullName evidence="2">Uncharacterized protein</fullName>
    </submittedName>
</protein>
<evidence type="ECO:0000313" key="3">
    <source>
        <dbReference type="Proteomes" id="UP000823388"/>
    </source>
</evidence>
<dbReference type="EMBL" id="CM029051">
    <property type="protein sequence ID" value="KAG2561104.1"/>
    <property type="molecule type" value="Genomic_DNA"/>
</dbReference>
<feature type="compositionally biased region" description="Basic residues" evidence="1">
    <location>
        <begin position="23"/>
        <end position="32"/>
    </location>
</feature>
<accession>A0A8T0PSR8</accession>
<comment type="caution">
    <text evidence="2">The sequence shown here is derived from an EMBL/GenBank/DDBJ whole genome shotgun (WGS) entry which is preliminary data.</text>
</comment>